<name>A0ABD2N410_9CUCU</name>
<dbReference type="Pfam" id="PF12259">
    <property type="entry name" value="Baculo_F"/>
    <property type="match status" value="1"/>
</dbReference>
<protein>
    <submittedName>
        <fullName evidence="1">Uncharacterized protein</fullName>
    </submittedName>
</protein>
<dbReference type="AlphaFoldDB" id="A0ABD2N410"/>
<organism evidence="1 2">
    <name type="scientific">Cryptolaemus montrouzieri</name>
    <dbReference type="NCBI Taxonomy" id="559131"/>
    <lineage>
        <taxon>Eukaryota</taxon>
        <taxon>Metazoa</taxon>
        <taxon>Ecdysozoa</taxon>
        <taxon>Arthropoda</taxon>
        <taxon>Hexapoda</taxon>
        <taxon>Insecta</taxon>
        <taxon>Pterygota</taxon>
        <taxon>Neoptera</taxon>
        <taxon>Endopterygota</taxon>
        <taxon>Coleoptera</taxon>
        <taxon>Polyphaga</taxon>
        <taxon>Cucujiformia</taxon>
        <taxon>Coccinelloidea</taxon>
        <taxon>Coccinellidae</taxon>
        <taxon>Scymninae</taxon>
        <taxon>Scymnini</taxon>
        <taxon>Cryptolaemus</taxon>
    </lineage>
</organism>
<dbReference type="EMBL" id="JABFTP020000062">
    <property type="protein sequence ID" value="KAL3273317.1"/>
    <property type="molecule type" value="Genomic_DNA"/>
</dbReference>
<gene>
    <name evidence="1" type="ORF">HHI36_014766</name>
</gene>
<comment type="caution">
    <text evidence="1">The sequence shown here is derived from an EMBL/GenBank/DDBJ whole genome shotgun (WGS) entry which is preliminary data.</text>
</comment>
<dbReference type="Proteomes" id="UP001516400">
    <property type="component" value="Unassembled WGS sequence"/>
</dbReference>
<evidence type="ECO:0000313" key="1">
    <source>
        <dbReference type="EMBL" id="KAL3273317.1"/>
    </source>
</evidence>
<reference evidence="1 2" key="1">
    <citation type="journal article" date="2021" name="BMC Biol.">
        <title>Horizontally acquired antibacterial genes associated with adaptive radiation of ladybird beetles.</title>
        <authorList>
            <person name="Li H.S."/>
            <person name="Tang X.F."/>
            <person name="Huang Y.H."/>
            <person name="Xu Z.Y."/>
            <person name="Chen M.L."/>
            <person name="Du X.Y."/>
            <person name="Qiu B.Y."/>
            <person name="Chen P.T."/>
            <person name="Zhang W."/>
            <person name="Slipinski A."/>
            <person name="Escalona H.E."/>
            <person name="Waterhouse R.M."/>
            <person name="Zwick A."/>
            <person name="Pang H."/>
        </authorList>
    </citation>
    <scope>NUCLEOTIDE SEQUENCE [LARGE SCALE GENOMIC DNA]</scope>
    <source>
        <strain evidence="1">SYSU2018</strain>
    </source>
</reference>
<sequence>MEPDEEQIPLILEESFISRLRTFRLPSNLQPNHEKRHSQEIADLVKRTKITKNVELRNLYDIEREIARDNLIKSKQTNKVHYDKKVNNVESKVGQEVYLVNEKIHRNKTKELSQNYEGHHKIIEIDSPVNATILIKNKKKRTKDPMRTQHRVKRAWLNIVGSAFETVFGTLDEDDAEQYKEAITKVEKNENRILLY</sequence>
<dbReference type="InterPro" id="IPR022048">
    <property type="entry name" value="Envelope_fusion-like"/>
</dbReference>
<keyword evidence="2" id="KW-1185">Reference proteome</keyword>
<proteinExistence type="predicted"/>
<accession>A0ABD2N410</accession>
<evidence type="ECO:0000313" key="2">
    <source>
        <dbReference type="Proteomes" id="UP001516400"/>
    </source>
</evidence>